<dbReference type="HOGENOM" id="CLU_567003_0_0_5"/>
<dbReference type="AlphaFoldDB" id="K8PL09"/>
<keyword evidence="3" id="KW-1185">Reference proteome</keyword>
<dbReference type="PATRIC" id="fig|883078.3.peg.572"/>
<feature type="transmembrane region" description="Helical" evidence="1">
    <location>
        <begin position="170"/>
        <end position="195"/>
    </location>
</feature>
<sequence>MGSWATRALLVILLIAGAAAMTCAIITSQSRPPVGIEGEILFEASRIREGRPLYIDPIAGTHEYGEPPTRYYVLYPPLWSWLVSLLPGSAALLGSRIIATLLWLGLICAIVASARQSSRWVTGLGGLFIAGTYVLILYGSSGRPDSAALFLAGIGLLLSVKAGRSGFLAGVLFALAAWLKPHIIGLGAGAFLATLLIDRRAAGFTVLGALAVSAPIAFLLQKASGGAWISHLVMSTAQPLVLSIWLDNLYSRLPFFAALIGFAAWCGFRERSSINTRVTLSALAASVLWTLLLLAKTGSASNYWMEPCVAALIVLSQSAPPRLSPIVATVATFQSLWVGIATVRSSLEDIENTPKQSAILTKARQICGIGQQDVVLADEPGFEFSLNNRVIATPYQFTHLVRSGMFPVEVWQNDLIRPDVRCLVVHTDILERPLSAVNTQTDLFPPQIREALSQRFVLSAQDGGMHVYRLRNGTQSDLPKN</sequence>
<proteinExistence type="predicted"/>
<dbReference type="RefSeq" id="WP_006019253.1">
    <property type="nucleotide sequence ID" value="NZ_KB375282.1"/>
</dbReference>
<keyword evidence="1" id="KW-0812">Transmembrane</keyword>
<evidence type="ECO:0008006" key="4">
    <source>
        <dbReference type="Google" id="ProtNLM"/>
    </source>
</evidence>
<feature type="transmembrane region" description="Helical" evidence="1">
    <location>
        <begin position="252"/>
        <end position="268"/>
    </location>
</feature>
<feature type="transmembrane region" description="Helical" evidence="1">
    <location>
        <begin position="120"/>
        <end position="140"/>
    </location>
</feature>
<dbReference type="Proteomes" id="UP000001096">
    <property type="component" value="Unassembled WGS sequence"/>
</dbReference>
<protein>
    <recommendedName>
        <fullName evidence="4">Glycosyltransferase RgtA/B/C/D-like domain-containing protein</fullName>
    </recommendedName>
</protein>
<feature type="transmembrane region" description="Helical" evidence="1">
    <location>
        <begin position="280"/>
        <end position="298"/>
    </location>
</feature>
<feature type="transmembrane region" description="Helical" evidence="1">
    <location>
        <begin position="146"/>
        <end position="163"/>
    </location>
</feature>
<organism evidence="2 3">
    <name type="scientific">Afipia broomeae ATCC 49717</name>
    <dbReference type="NCBI Taxonomy" id="883078"/>
    <lineage>
        <taxon>Bacteria</taxon>
        <taxon>Pseudomonadati</taxon>
        <taxon>Pseudomonadota</taxon>
        <taxon>Alphaproteobacteria</taxon>
        <taxon>Hyphomicrobiales</taxon>
        <taxon>Nitrobacteraceae</taxon>
        <taxon>Afipia</taxon>
    </lineage>
</organism>
<evidence type="ECO:0000313" key="3">
    <source>
        <dbReference type="Proteomes" id="UP000001096"/>
    </source>
</evidence>
<feature type="transmembrane region" description="Helical" evidence="1">
    <location>
        <begin position="227"/>
        <end position="246"/>
    </location>
</feature>
<dbReference type="EMBL" id="AGWX01000001">
    <property type="protein sequence ID" value="EKS41454.1"/>
    <property type="molecule type" value="Genomic_DNA"/>
</dbReference>
<evidence type="ECO:0000256" key="1">
    <source>
        <dbReference type="SAM" id="Phobius"/>
    </source>
</evidence>
<keyword evidence="1" id="KW-1133">Transmembrane helix</keyword>
<accession>K8PL09</accession>
<feature type="transmembrane region" description="Helical" evidence="1">
    <location>
        <begin position="201"/>
        <end position="220"/>
    </location>
</feature>
<keyword evidence="1" id="KW-0472">Membrane</keyword>
<name>K8PL09_9BRAD</name>
<reference evidence="2 3" key="1">
    <citation type="submission" date="2012-04" db="EMBL/GenBank/DDBJ databases">
        <title>The Genome Sequence of Afipia broomeae ATCC 49717.</title>
        <authorList>
            <consortium name="The Broad Institute Genome Sequencing Platform"/>
            <person name="Earl A."/>
            <person name="Ward D."/>
            <person name="Feldgarden M."/>
            <person name="Gevers D."/>
            <person name="Huys G."/>
            <person name="Walker B."/>
            <person name="Young S.K."/>
            <person name="Zeng Q."/>
            <person name="Gargeya S."/>
            <person name="Fitzgerald M."/>
            <person name="Haas B."/>
            <person name="Abouelleil A."/>
            <person name="Alvarado L."/>
            <person name="Arachchi H.M."/>
            <person name="Berlin A."/>
            <person name="Chapman S.B."/>
            <person name="Goldberg J."/>
            <person name="Griggs A."/>
            <person name="Gujja S."/>
            <person name="Hansen M."/>
            <person name="Howarth C."/>
            <person name="Imamovic A."/>
            <person name="Larimer J."/>
            <person name="McCowen C."/>
            <person name="Montmayeur A."/>
            <person name="Murphy C."/>
            <person name="Neiman D."/>
            <person name="Pearson M."/>
            <person name="Priest M."/>
            <person name="Roberts A."/>
            <person name="Saif S."/>
            <person name="Shea T."/>
            <person name="Sisk P."/>
            <person name="Sykes S."/>
            <person name="Wortman J."/>
            <person name="Nusbaum C."/>
            <person name="Birren B."/>
        </authorList>
    </citation>
    <scope>NUCLEOTIDE SEQUENCE [LARGE SCALE GENOMIC DNA]</scope>
    <source>
        <strain evidence="2 3">ATCC 49717</strain>
    </source>
</reference>
<comment type="caution">
    <text evidence="2">The sequence shown here is derived from an EMBL/GenBank/DDBJ whole genome shotgun (WGS) entry which is preliminary data.</text>
</comment>
<evidence type="ECO:0000313" key="2">
    <source>
        <dbReference type="EMBL" id="EKS41454.1"/>
    </source>
</evidence>
<gene>
    <name evidence="2" type="ORF">HMPREF9695_00546</name>
</gene>
<feature type="transmembrane region" description="Helical" evidence="1">
    <location>
        <begin position="78"/>
        <end position="108"/>
    </location>
</feature>